<evidence type="ECO:0000256" key="1">
    <source>
        <dbReference type="SAM" id="Phobius"/>
    </source>
</evidence>
<evidence type="ECO:0000313" key="2">
    <source>
        <dbReference type="EMBL" id="PMQ18656.1"/>
    </source>
</evidence>
<reference evidence="2 3" key="1">
    <citation type="journal article" date="2017" name="Elife">
        <title>Extensive horizontal gene transfer in cheese-associated bacteria.</title>
        <authorList>
            <person name="Bonham K.S."/>
            <person name="Wolfe B.E."/>
            <person name="Dutton R.J."/>
        </authorList>
    </citation>
    <scope>NUCLEOTIDE SEQUENCE [LARGE SCALE GENOMIC DNA]</scope>
    <source>
        <strain evidence="2 3">JB182</strain>
    </source>
</reference>
<accession>A0A2N7RXP2</accession>
<sequence>MVNIFQAEVNDSTLDDVVPESANRWRRLLSLITLAVVAALVIAAGFGIFEQERSASVGNGQLQMDIDFPSTVRAGNEMDLAISITSAQPLPETVEISISQEYLDFFEDFAVLPEAQSQSSGRQGALAFELSAQPGARHAVFHFKGRAADDWAPRTDGQVAVEVGGSTLSADIRTWRMP</sequence>
<keyword evidence="1" id="KW-0472">Membrane</keyword>
<dbReference type="AlphaFoldDB" id="A0A2N7RXP2"/>
<keyword evidence="1" id="KW-1133">Transmembrane helix</keyword>
<organism evidence="2 3">
    <name type="scientific">Glutamicibacter arilaitensis</name>
    <dbReference type="NCBI Taxonomy" id="256701"/>
    <lineage>
        <taxon>Bacteria</taxon>
        <taxon>Bacillati</taxon>
        <taxon>Actinomycetota</taxon>
        <taxon>Actinomycetes</taxon>
        <taxon>Micrococcales</taxon>
        <taxon>Micrococcaceae</taxon>
        <taxon>Glutamicibacter</taxon>
    </lineage>
</organism>
<protein>
    <submittedName>
        <fullName evidence="2">Uncharacterized protein</fullName>
    </submittedName>
</protein>
<name>A0A2N7RXP2_9MICC</name>
<keyword evidence="1" id="KW-0812">Transmembrane</keyword>
<evidence type="ECO:0000313" key="3">
    <source>
        <dbReference type="Proteomes" id="UP000235739"/>
    </source>
</evidence>
<comment type="caution">
    <text evidence="2">The sequence shown here is derived from an EMBL/GenBank/DDBJ whole genome shotgun (WGS) entry which is preliminary data.</text>
</comment>
<dbReference type="RefSeq" id="WP_102599205.1">
    <property type="nucleotide sequence ID" value="NZ_JBQGNZ010000134.1"/>
</dbReference>
<dbReference type="Proteomes" id="UP000235739">
    <property type="component" value="Unassembled WGS sequence"/>
</dbReference>
<gene>
    <name evidence="2" type="ORF">CIK84_17815</name>
</gene>
<dbReference type="EMBL" id="PNQX01000004">
    <property type="protein sequence ID" value="PMQ18656.1"/>
    <property type="molecule type" value="Genomic_DNA"/>
</dbReference>
<proteinExistence type="predicted"/>
<feature type="transmembrane region" description="Helical" evidence="1">
    <location>
        <begin position="28"/>
        <end position="49"/>
    </location>
</feature>